<dbReference type="Gene3D" id="3.40.1390.30">
    <property type="entry name" value="NIF3 (NGG1p interacting factor 3)-like"/>
    <property type="match status" value="2"/>
</dbReference>
<dbReference type="InterPro" id="IPR002678">
    <property type="entry name" value="DUF34/NIF3"/>
</dbReference>
<dbReference type="InterPro" id="IPR036069">
    <property type="entry name" value="DUF34/NIF3_sf"/>
</dbReference>
<evidence type="ECO:0000256" key="3">
    <source>
        <dbReference type="ARBA" id="ARBA00022112"/>
    </source>
</evidence>
<feature type="binding site" evidence="5">
    <location>
        <position position="217"/>
    </location>
    <ligand>
        <name>a divalent metal cation</name>
        <dbReference type="ChEBI" id="CHEBI:60240"/>
        <label>1</label>
    </ligand>
</feature>
<dbReference type="PANTHER" id="PTHR13799">
    <property type="entry name" value="NGG1 INTERACTING FACTOR 3"/>
    <property type="match status" value="1"/>
</dbReference>
<feature type="binding site" evidence="5">
    <location>
        <position position="65"/>
    </location>
    <ligand>
        <name>a divalent metal cation</name>
        <dbReference type="ChEBI" id="CHEBI:60240"/>
        <label>1</label>
    </ligand>
</feature>
<dbReference type="Proteomes" id="UP000575898">
    <property type="component" value="Unassembled WGS sequence"/>
</dbReference>
<comment type="subunit">
    <text evidence="2">Homohexamer.</text>
</comment>
<name>A0A840MPU1_9PROT</name>
<feature type="binding site" evidence="5">
    <location>
        <position position="102"/>
    </location>
    <ligand>
        <name>a divalent metal cation</name>
        <dbReference type="ChEBI" id="CHEBI:60240"/>
        <label>1</label>
    </ligand>
</feature>
<evidence type="ECO:0000313" key="6">
    <source>
        <dbReference type="EMBL" id="MBB5019057.1"/>
    </source>
</evidence>
<reference evidence="6 7" key="1">
    <citation type="submission" date="2020-08" db="EMBL/GenBank/DDBJ databases">
        <title>Genomic Encyclopedia of Type Strains, Phase IV (KMG-IV): sequencing the most valuable type-strain genomes for metagenomic binning, comparative biology and taxonomic classification.</title>
        <authorList>
            <person name="Goeker M."/>
        </authorList>
    </citation>
    <scope>NUCLEOTIDE SEQUENCE [LARGE SCALE GENOMIC DNA]</scope>
    <source>
        <strain evidence="6 7">DSM 27165</strain>
    </source>
</reference>
<evidence type="ECO:0000256" key="4">
    <source>
        <dbReference type="ARBA" id="ARBA00022723"/>
    </source>
</evidence>
<dbReference type="SUPFAM" id="SSF102705">
    <property type="entry name" value="NIF3 (NGG1p interacting factor 3)-like"/>
    <property type="match status" value="1"/>
</dbReference>
<feature type="binding site" evidence="5">
    <location>
        <position position="64"/>
    </location>
    <ligand>
        <name>a divalent metal cation</name>
        <dbReference type="ChEBI" id="CHEBI:60240"/>
        <label>2</label>
    </ligand>
</feature>
<comment type="caution">
    <text evidence="6">The sequence shown here is derived from an EMBL/GenBank/DDBJ whole genome shotgun (WGS) entry which is preliminary data.</text>
</comment>
<feature type="binding site" evidence="5">
    <location>
        <position position="221"/>
    </location>
    <ligand>
        <name>a divalent metal cation</name>
        <dbReference type="ChEBI" id="CHEBI:60240"/>
        <label>1</label>
    </ligand>
</feature>
<dbReference type="GO" id="GO:0046872">
    <property type="term" value="F:metal ion binding"/>
    <property type="evidence" value="ECO:0007669"/>
    <property type="project" value="UniProtKB-KW"/>
</dbReference>
<evidence type="ECO:0000256" key="5">
    <source>
        <dbReference type="PIRSR" id="PIRSR602678-1"/>
    </source>
</evidence>
<comment type="similarity">
    <text evidence="1">Belongs to the GTP cyclohydrolase I type 2/NIF3 family.</text>
</comment>
<evidence type="ECO:0000256" key="1">
    <source>
        <dbReference type="ARBA" id="ARBA00006964"/>
    </source>
</evidence>
<evidence type="ECO:0000256" key="2">
    <source>
        <dbReference type="ARBA" id="ARBA00011643"/>
    </source>
</evidence>
<keyword evidence="7" id="KW-1185">Reference proteome</keyword>
<dbReference type="PANTHER" id="PTHR13799:SF14">
    <property type="entry name" value="GTP CYCLOHYDROLASE 1 TYPE 2 HOMOLOG"/>
    <property type="match status" value="1"/>
</dbReference>
<evidence type="ECO:0000313" key="7">
    <source>
        <dbReference type="Proteomes" id="UP000575898"/>
    </source>
</evidence>
<proteinExistence type="inferred from homology"/>
<keyword evidence="4 5" id="KW-0479">Metal-binding</keyword>
<dbReference type="FunFam" id="3.40.1390.30:FF:000002">
    <property type="entry name" value="Nif3-like dinuclear metal center protein"/>
    <property type="match status" value="1"/>
</dbReference>
<organism evidence="6 7">
    <name type="scientific">Chitinivorax tropicus</name>
    <dbReference type="NCBI Taxonomy" id="714531"/>
    <lineage>
        <taxon>Bacteria</taxon>
        <taxon>Pseudomonadati</taxon>
        <taxon>Pseudomonadota</taxon>
        <taxon>Betaproteobacteria</taxon>
        <taxon>Chitinivorax</taxon>
    </lineage>
</organism>
<protein>
    <recommendedName>
        <fullName evidence="3">GTP cyclohydrolase 1 type 2 homolog</fullName>
    </recommendedName>
</protein>
<sequence length="249" mass="26999">MITRPELERHLHQLLDLARFKDNAPNGLQVEGREQIETIVTGVTANRALIEAALDLKADAILVHHGFFWKNEDARIVGIKRQRIGLLLANDLNLFGYHLPLDAHPTLGNNAQLAQKLGLMADGNFGEQNLGAVGVLSDTLPLSIFADHIAQQLGRPPLIIGDPTQAVRRVAWCTGGAQSYFNDAIAQGVDAYITGEISEAVVHTAREAGVAFIAAGHHATERYGIEALGRYLAGEFGLTHHFIDIDNPA</sequence>
<dbReference type="GO" id="GO:0005737">
    <property type="term" value="C:cytoplasm"/>
    <property type="evidence" value="ECO:0007669"/>
    <property type="project" value="TreeGrafter"/>
</dbReference>
<dbReference type="AlphaFoldDB" id="A0A840MPU1"/>
<dbReference type="Pfam" id="PF01784">
    <property type="entry name" value="DUF34_NIF3"/>
    <property type="match status" value="1"/>
</dbReference>
<gene>
    <name evidence="6" type="ORF">HNQ59_002355</name>
</gene>
<accession>A0A840MPU1</accession>
<dbReference type="EMBL" id="JACHHY010000013">
    <property type="protein sequence ID" value="MBB5019057.1"/>
    <property type="molecule type" value="Genomic_DNA"/>
</dbReference>
<dbReference type="NCBIfam" id="TIGR00486">
    <property type="entry name" value="YbgI_SA1388"/>
    <property type="match status" value="1"/>
</dbReference>